<feature type="domain" description="DUF629" evidence="1">
    <location>
        <begin position="24"/>
        <end position="149"/>
    </location>
</feature>
<dbReference type="Pfam" id="PF04780">
    <property type="entry name" value="DUF629"/>
    <property type="match status" value="1"/>
</dbReference>
<evidence type="ECO:0000259" key="1">
    <source>
        <dbReference type="Pfam" id="PF04780"/>
    </source>
</evidence>
<sequence>MDQFNSIIPLSQFRNLGLENLQIECFLGASQLTEVLKFLKDVVCTCSLSENVEMDDSMDGKLSGELVIKYLTSKSVLFSRDFTSIFLDEQVLRGELNVTNYVDASAVTFVADECQDDVLPERNDILSWLHMGSNCEEDVDSWTSSEILHNI</sequence>
<dbReference type="Proteomes" id="UP001280121">
    <property type="component" value="Unassembled WGS sequence"/>
</dbReference>
<dbReference type="AlphaFoldDB" id="A0AAD9U4W9"/>
<accession>A0AAD9U4W9</accession>
<dbReference type="EMBL" id="JANJYI010000005">
    <property type="protein sequence ID" value="KAK2647573.1"/>
    <property type="molecule type" value="Genomic_DNA"/>
</dbReference>
<gene>
    <name evidence="2" type="ORF">Ddye_015062</name>
</gene>
<name>A0AAD9U4W9_9ROSI</name>
<evidence type="ECO:0000313" key="2">
    <source>
        <dbReference type="EMBL" id="KAK2647573.1"/>
    </source>
</evidence>
<keyword evidence="3" id="KW-1185">Reference proteome</keyword>
<protein>
    <recommendedName>
        <fullName evidence="1">DUF629 domain-containing protein</fullName>
    </recommendedName>
</protein>
<proteinExistence type="predicted"/>
<comment type="caution">
    <text evidence="2">The sequence shown here is derived from an EMBL/GenBank/DDBJ whole genome shotgun (WGS) entry which is preliminary data.</text>
</comment>
<evidence type="ECO:0000313" key="3">
    <source>
        <dbReference type="Proteomes" id="UP001280121"/>
    </source>
</evidence>
<reference evidence="2" key="1">
    <citation type="journal article" date="2023" name="Plant J.">
        <title>Genome sequences and population genomics provide insights into the demographic history, inbreeding, and mutation load of two 'living fossil' tree species of Dipteronia.</title>
        <authorList>
            <person name="Feng Y."/>
            <person name="Comes H.P."/>
            <person name="Chen J."/>
            <person name="Zhu S."/>
            <person name="Lu R."/>
            <person name="Zhang X."/>
            <person name="Li P."/>
            <person name="Qiu J."/>
            <person name="Olsen K.M."/>
            <person name="Qiu Y."/>
        </authorList>
    </citation>
    <scope>NUCLEOTIDE SEQUENCE</scope>
    <source>
        <strain evidence="2">KIB01</strain>
    </source>
</reference>
<organism evidence="2 3">
    <name type="scientific">Dipteronia dyeriana</name>
    <dbReference type="NCBI Taxonomy" id="168575"/>
    <lineage>
        <taxon>Eukaryota</taxon>
        <taxon>Viridiplantae</taxon>
        <taxon>Streptophyta</taxon>
        <taxon>Embryophyta</taxon>
        <taxon>Tracheophyta</taxon>
        <taxon>Spermatophyta</taxon>
        <taxon>Magnoliopsida</taxon>
        <taxon>eudicotyledons</taxon>
        <taxon>Gunneridae</taxon>
        <taxon>Pentapetalae</taxon>
        <taxon>rosids</taxon>
        <taxon>malvids</taxon>
        <taxon>Sapindales</taxon>
        <taxon>Sapindaceae</taxon>
        <taxon>Hippocastanoideae</taxon>
        <taxon>Acereae</taxon>
        <taxon>Dipteronia</taxon>
    </lineage>
</organism>
<dbReference type="InterPro" id="IPR006865">
    <property type="entry name" value="DUF629"/>
</dbReference>